<evidence type="ECO:0000259" key="9">
    <source>
        <dbReference type="PROSITE" id="PS50850"/>
    </source>
</evidence>
<feature type="transmembrane region" description="Helical" evidence="8">
    <location>
        <begin position="310"/>
        <end position="334"/>
    </location>
</feature>
<keyword evidence="2" id="KW-0813">Transport</keyword>
<feature type="transmembrane region" description="Helical" evidence="8">
    <location>
        <begin position="24"/>
        <end position="44"/>
    </location>
</feature>
<comment type="subcellular location">
    <subcellularLocation>
        <location evidence="1">Cell membrane</location>
        <topology evidence="1">Multi-pass membrane protein</topology>
    </subcellularLocation>
</comment>
<proteinExistence type="predicted"/>
<dbReference type="PANTHER" id="PTHR42718:SF46">
    <property type="entry name" value="BLR6921 PROTEIN"/>
    <property type="match status" value="1"/>
</dbReference>
<organism evidence="10 11">
    <name type="scientific">Streptomyces actinomycinicus</name>
    <dbReference type="NCBI Taxonomy" id="1695166"/>
    <lineage>
        <taxon>Bacteria</taxon>
        <taxon>Bacillati</taxon>
        <taxon>Actinomycetota</taxon>
        <taxon>Actinomycetes</taxon>
        <taxon>Kitasatosporales</taxon>
        <taxon>Streptomycetaceae</taxon>
        <taxon>Streptomyces</taxon>
    </lineage>
</organism>
<dbReference type="GO" id="GO:0022857">
    <property type="term" value="F:transmembrane transporter activity"/>
    <property type="evidence" value="ECO:0007669"/>
    <property type="project" value="InterPro"/>
</dbReference>
<dbReference type="PANTHER" id="PTHR42718">
    <property type="entry name" value="MAJOR FACILITATOR SUPERFAMILY MULTIDRUG TRANSPORTER MFSC"/>
    <property type="match status" value="1"/>
</dbReference>
<keyword evidence="11" id="KW-1185">Reference proteome</keyword>
<evidence type="ECO:0000256" key="7">
    <source>
        <dbReference type="ARBA" id="ARBA00023251"/>
    </source>
</evidence>
<dbReference type="EMBL" id="JAERRK010000032">
    <property type="protein sequence ID" value="MBL1087405.1"/>
    <property type="molecule type" value="Genomic_DNA"/>
</dbReference>
<dbReference type="GO" id="GO:0005886">
    <property type="term" value="C:plasma membrane"/>
    <property type="evidence" value="ECO:0007669"/>
    <property type="project" value="UniProtKB-SubCell"/>
</dbReference>
<feature type="transmembrane region" description="Helical" evidence="8">
    <location>
        <begin position="213"/>
        <end position="230"/>
    </location>
</feature>
<dbReference type="InterPro" id="IPR020846">
    <property type="entry name" value="MFS_dom"/>
</dbReference>
<feature type="transmembrane region" description="Helical" evidence="8">
    <location>
        <begin position="93"/>
        <end position="113"/>
    </location>
</feature>
<dbReference type="Proteomes" id="UP000661858">
    <property type="component" value="Unassembled WGS sequence"/>
</dbReference>
<dbReference type="GO" id="GO:0046677">
    <property type="term" value="P:response to antibiotic"/>
    <property type="evidence" value="ECO:0007669"/>
    <property type="project" value="UniProtKB-KW"/>
</dbReference>
<comment type="caution">
    <text evidence="10">The sequence shown here is derived from an EMBL/GenBank/DDBJ whole genome shotgun (WGS) entry which is preliminary data.</text>
</comment>
<dbReference type="Pfam" id="PF07690">
    <property type="entry name" value="MFS_1"/>
    <property type="match status" value="1"/>
</dbReference>
<dbReference type="AlphaFoldDB" id="A0A937ES15"/>
<accession>A0A937ES15</accession>
<dbReference type="Gene3D" id="1.20.1720.10">
    <property type="entry name" value="Multidrug resistance protein D"/>
    <property type="match status" value="1"/>
</dbReference>
<evidence type="ECO:0000256" key="6">
    <source>
        <dbReference type="ARBA" id="ARBA00023136"/>
    </source>
</evidence>
<feature type="transmembrane region" description="Helical" evidence="8">
    <location>
        <begin position="183"/>
        <end position="201"/>
    </location>
</feature>
<evidence type="ECO:0000256" key="8">
    <source>
        <dbReference type="SAM" id="Phobius"/>
    </source>
</evidence>
<dbReference type="InterPro" id="IPR011701">
    <property type="entry name" value="MFS"/>
</dbReference>
<dbReference type="CDD" id="cd17321">
    <property type="entry name" value="MFS_MMR_MDR_like"/>
    <property type="match status" value="1"/>
</dbReference>
<dbReference type="Gene3D" id="1.20.1250.20">
    <property type="entry name" value="MFS general substrate transporter like domains"/>
    <property type="match status" value="1"/>
</dbReference>
<keyword evidence="7" id="KW-0046">Antibiotic resistance</keyword>
<protein>
    <submittedName>
        <fullName evidence="10">MFS transporter</fullName>
    </submittedName>
</protein>
<keyword evidence="3" id="KW-1003">Cell membrane</keyword>
<evidence type="ECO:0000256" key="4">
    <source>
        <dbReference type="ARBA" id="ARBA00022692"/>
    </source>
</evidence>
<keyword evidence="4 8" id="KW-0812">Transmembrane</keyword>
<dbReference type="SUPFAM" id="SSF103473">
    <property type="entry name" value="MFS general substrate transporter"/>
    <property type="match status" value="1"/>
</dbReference>
<feature type="transmembrane region" description="Helical" evidence="8">
    <location>
        <begin position="154"/>
        <end position="177"/>
    </location>
</feature>
<sequence length="507" mass="51921">METRSAAPAAGPSSGTAAGDSRRWLILAVICTAYLMVGVDLTVVNLALPSAQEALDFTDADRQWIVTAYALPFGSLLLFCGRLSDLIGRKQTFLIGLSGFAVASAVGGAATNFETLVTARAAQGAFAAMLAPAALALLATTFTDPKEKGKAFGIFSAVAAAGTGLGLILGGALTSGLNWRWCLYINLLFAGVSLIGGLMLLSKQPKTGARMDVPGVLLASAGMFCVVYGFSNAAEHSWSTPSTWGVLALGAVLLIVFSAWQTRTANPLLPPRVVLDRNRGGAYLTTLFVGTGMFGVMLFLVYYMQTDLGYSAITSGVALLPMLVFTAVAANVSAAKLLPKYGPRPLVTVGLLLSAAGMAWLTGIGIDSGYATHLLGPVSAVGAGLGLIYGAALRTGTAGVALQDTGIASACVNTGQQLGGAIGTALLNTIAATATGNWLDSHVKGKPSAEQIHLASIDGYTTVFWWCTAIFLVGALISGLMLRSGPLPAPQGVPAAKPAEKSEAARS</sequence>
<reference evidence="10" key="1">
    <citation type="submission" date="2021-01" db="EMBL/GenBank/DDBJ databases">
        <title>WGS of actinomycetes isolated from Thailand.</title>
        <authorList>
            <person name="Thawai C."/>
        </authorList>
    </citation>
    <scope>NUCLEOTIDE SEQUENCE</scope>
    <source>
        <strain evidence="10">RCU-197</strain>
    </source>
</reference>
<evidence type="ECO:0000256" key="1">
    <source>
        <dbReference type="ARBA" id="ARBA00004651"/>
    </source>
</evidence>
<evidence type="ECO:0000313" key="11">
    <source>
        <dbReference type="Proteomes" id="UP000661858"/>
    </source>
</evidence>
<feature type="transmembrane region" description="Helical" evidence="8">
    <location>
        <begin position="125"/>
        <end position="142"/>
    </location>
</feature>
<dbReference type="RefSeq" id="WP_201843946.1">
    <property type="nucleotide sequence ID" value="NZ_JAERRK010000032.1"/>
</dbReference>
<feature type="transmembrane region" description="Helical" evidence="8">
    <location>
        <begin position="346"/>
        <end position="366"/>
    </location>
</feature>
<evidence type="ECO:0000313" key="10">
    <source>
        <dbReference type="EMBL" id="MBL1087405.1"/>
    </source>
</evidence>
<keyword evidence="5 8" id="KW-1133">Transmembrane helix</keyword>
<feature type="transmembrane region" description="Helical" evidence="8">
    <location>
        <begin position="242"/>
        <end position="260"/>
    </location>
</feature>
<feature type="domain" description="Major facilitator superfamily (MFS) profile" evidence="9">
    <location>
        <begin position="26"/>
        <end position="486"/>
    </location>
</feature>
<gene>
    <name evidence="10" type="ORF">JK359_36570</name>
</gene>
<evidence type="ECO:0000256" key="5">
    <source>
        <dbReference type="ARBA" id="ARBA00022989"/>
    </source>
</evidence>
<dbReference type="PROSITE" id="PS50850">
    <property type="entry name" value="MFS"/>
    <property type="match status" value="1"/>
</dbReference>
<evidence type="ECO:0000256" key="3">
    <source>
        <dbReference type="ARBA" id="ARBA00022475"/>
    </source>
</evidence>
<keyword evidence="6 8" id="KW-0472">Membrane</keyword>
<evidence type="ECO:0000256" key="2">
    <source>
        <dbReference type="ARBA" id="ARBA00022448"/>
    </source>
</evidence>
<dbReference type="InterPro" id="IPR036259">
    <property type="entry name" value="MFS_trans_sf"/>
</dbReference>
<feature type="transmembrane region" description="Helical" evidence="8">
    <location>
        <begin position="64"/>
        <end position="81"/>
    </location>
</feature>
<feature type="transmembrane region" description="Helical" evidence="8">
    <location>
        <begin position="463"/>
        <end position="482"/>
    </location>
</feature>
<name>A0A937ES15_9ACTN</name>
<feature type="transmembrane region" description="Helical" evidence="8">
    <location>
        <begin position="281"/>
        <end position="304"/>
    </location>
</feature>